<dbReference type="PIRSF" id="PIRSF004505">
    <property type="entry name" value="MT_bac"/>
    <property type="match status" value="1"/>
</dbReference>
<dbReference type="CDD" id="cd18081">
    <property type="entry name" value="RlmH-like"/>
    <property type="match status" value="1"/>
</dbReference>
<keyword evidence="3 5" id="KW-0949">S-adenosyl-L-methionine</keyword>
<evidence type="ECO:0000256" key="5">
    <source>
        <dbReference type="HAMAP-Rule" id="MF_00658"/>
    </source>
</evidence>
<keyword evidence="5" id="KW-0698">rRNA processing</keyword>
<dbReference type="GO" id="GO:0005737">
    <property type="term" value="C:cytoplasm"/>
    <property type="evidence" value="ECO:0007669"/>
    <property type="project" value="UniProtKB-SubCell"/>
</dbReference>
<comment type="subunit">
    <text evidence="5">Homodimer.</text>
</comment>
<dbReference type="HAMAP" id="MF_00658">
    <property type="entry name" value="23SrRNA_methyltr_H"/>
    <property type="match status" value="1"/>
</dbReference>
<reference evidence="6" key="1">
    <citation type="submission" date="2020-10" db="EMBL/GenBank/DDBJ databases">
        <authorList>
            <person name="Castelo-Branco R."/>
            <person name="Eusebio N."/>
            <person name="Adriana R."/>
            <person name="Vieira A."/>
            <person name="Brugerolle De Fraissinette N."/>
            <person name="Rezende De Castro R."/>
            <person name="Schneider M.P."/>
            <person name="Vasconcelos V."/>
            <person name="Leao P.N."/>
        </authorList>
    </citation>
    <scope>NUCLEOTIDE SEQUENCE</scope>
    <source>
        <strain evidence="6">LEGE 11480</strain>
    </source>
</reference>
<evidence type="ECO:0000313" key="6">
    <source>
        <dbReference type="EMBL" id="MBE9030064.1"/>
    </source>
</evidence>
<organism evidence="6 7">
    <name type="scientific">Romeriopsis navalis LEGE 11480</name>
    <dbReference type="NCBI Taxonomy" id="2777977"/>
    <lineage>
        <taxon>Bacteria</taxon>
        <taxon>Bacillati</taxon>
        <taxon>Cyanobacteriota</taxon>
        <taxon>Cyanophyceae</taxon>
        <taxon>Leptolyngbyales</taxon>
        <taxon>Leptolyngbyaceae</taxon>
        <taxon>Romeriopsis</taxon>
        <taxon>Romeriopsis navalis</taxon>
    </lineage>
</organism>
<dbReference type="Pfam" id="PF02590">
    <property type="entry name" value="SPOUT_MTase"/>
    <property type="match status" value="1"/>
</dbReference>
<dbReference type="PANTHER" id="PTHR33603:SF1">
    <property type="entry name" value="RIBOSOMAL RNA LARGE SUBUNIT METHYLTRANSFERASE H"/>
    <property type="match status" value="1"/>
</dbReference>
<evidence type="ECO:0000313" key="7">
    <source>
        <dbReference type="Proteomes" id="UP000625316"/>
    </source>
</evidence>
<evidence type="ECO:0000256" key="1">
    <source>
        <dbReference type="ARBA" id="ARBA00022603"/>
    </source>
</evidence>
<comment type="function">
    <text evidence="5">Specifically methylates the pseudouridine at position 1915 (m3Psi1915) in 23S rRNA.</text>
</comment>
<keyword evidence="1 5" id="KW-0489">Methyltransferase</keyword>
<comment type="subcellular location">
    <subcellularLocation>
        <location evidence="5">Cytoplasm</location>
    </subcellularLocation>
</comment>
<feature type="binding site" evidence="5">
    <location>
        <begin position="111"/>
        <end position="116"/>
    </location>
    <ligand>
        <name>S-adenosyl-L-methionine</name>
        <dbReference type="ChEBI" id="CHEBI:59789"/>
    </ligand>
</feature>
<comment type="catalytic activity">
    <reaction evidence="5">
        <text>pseudouridine(1915) in 23S rRNA + S-adenosyl-L-methionine = N(3)-methylpseudouridine(1915) in 23S rRNA + S-adenosyl-L-homocysteine + H(+)</text>
        <dbReference type="Rhea" id="RHEA:42752"/>
        <dbReference type="Rhea" id="RHEA-COMP:10221"/>
        <dbReference type="Rhea" id="RHEA-COMP:10222"/>
        <dbReference type="ChEBI" id="CHEBI:15378"/>
        <dbReference type="ChEBI" id="CHEBI:57856"/>
        <dbReference type="ChEBI" id="CHEBI:59789"/>
        <dbReference type="ChEBI" id="CHEBI:65314"/>
        <dbReference type="ChEBI" id="CHEBI:74486"/>
        <dbReference type="EC" id="2.1.1.177"/>
    </reaction>
</comment>
<dbReference type="InterPro" id="IPR029028">
    <property type="entry name" value="Alpha/beta_knot_MTases"/>
</dbReference>
<keyword evidence="2 5" id="KW-0808">Transferase</keyword>
<dbReference type="AlphaFoldDB" id="A0A928Z2Y6"/>
<comment type="caution">
    <text evidence="6">The sequence shown here is derived from an EMBL/GenBank/DDBJ whole genome shotgun (WGS) entry which is preliminary data.</text>
</comment>
<evidence type="ECO:0000256" key="2">
    <source>
        <dbReference type="ARBA" id="ARBA00022679"/>
    </source>
</evidence>
<comment type="caution">
    <text evidence="5">Lacks conserved residue(s) required for the propagation of feature annotation.</text>
</comment>
<dbReference type="EMBL" id="JADEXQ010000028">
    <property type="protein sequence ID" value="MBE9030064.1"/>
    <property type="molecule type" value="Genomic_DNA"/>
</dbReference>
<keyword evidence="5" id="KW-0963">Cytoplasm</keyword>
<dbReference type="PANTHER" id="PTHR33603">
    <property type="entry name" value="METHYLTRANSFERASE"/>
    <property type="match status" value="1"/>
</dbReference>
<keyword evidence="7" id="KW-1185">Reference proteome</keyword>
<evidence type="ECO:0000256" key="3">
    <source>
        <dbReference type="ARBA" id="ARBA00022691"/>
    </source>
</evidence>
<protein>
    <recommendedName>
        <fullName evidence="5">Ribosomal RNA large subunit methyltransferase H</fullName>
        <ecNumber evidence="5">2.1.1.177</ecNumber>
    </recommendedName>
    <alternativeName>
        <fullName evidence="5">23S rRNA (pseudouridine1915-N3)-methyltransferase</fullName>
    </alternativeName>
    <alternativeName>
        <fullName evidence="5">23S rRNA m3Psi1915 methyltransferase</fullName>
    </alternativeName>
    <alternativeName>
        <fullName evidence="5">rRNA (pseudouridine-N3-)-methyltransferase RlmH</fullName>
    </alternativeName>
</protein>
<feature type="binding site" evidence="5">
    <location>
        <position position="92"/>
    </location>
    <ligand>
        <name>S-adenosyl-L-methionine</name>
        <dbReference type="ChEBI" id="CHEBI:59789"/>
    </ligand>
</feature>
<name>A0A928Z2Y6_9CYAN</name>
<dbReference type="InterPro" id="IPR029026">
    <property type="entry name" value="tRNA_m1G_MTases_N"/>
</dbReference>
<dbReference type="InterPro" id="IPR003742">
    <property type="entry name" value="RlmH-like"/>
</dbReference>
<proteinExistence type="inferred from homology"/>
<dbReference type="Gene3D" id="3.40.1280.10">
    <property type="match status" value="1"/>
</dbReference>
<dbReference type="SUPFAM" id="SSF75217">
    <property type="entry name" value="alpha/beta knot"/>
    <property type="match status" value="1"/>
</dbReference>
<comment type="similarity">
    <text evidence="4 5">Belongs to the RNA methyltransferase RlmH family.</text>
</comment>
<dbReference type="RefSeq" id="WP_264324891.1">
    <property type="nucleotide sequence ID" value="NZ_JADEXQ010000028.1"/>
</dbReference>
<sequence length="143" mass="16114">MNRKLKIIAVGKVKHNWINAGVKEYSKRLPGLTVVEIKDSNKDKEYQEITALIKPREKLITMTERGKLMDSIAFSKFLAQETLDESLVFAIGGPEGISANLEQASAHCISLSPMTFTHDMARLLLIEQLYRAQNILQNGAYHK</sequence>
<gene>
    <name evidence="5" type="primary">rlmH</name>
    <name evidence="6" type="ORF">IQ266_10025</name>
</gene>
<evidence type="ECO:0000256" key="4">
    <source>
        <dbReference type="ARBA" id="ARBA00038303"/>
    </source>
</evidence>
<dbReference type="GO" id="GO:0070038">
    <property type="term" value="F:rRNA (pseudouridine-N3-)-methyltransferase activity"/>
    <property type="evidence" value="ECO:0007669"/>
    <property type="project" value="UniProtKB-UniRule"/>
</dbReference>
<dbReference type="EC" id="2.1.1.177" evidence="5"/>
<accession>A0A928Z2Y6</accession>
<dbReference type="Proteomes" id="UP000625316">
    <property type="component" value="Unassembled WGS sequence"/>
</dbReference>